<reference evidence="10" key="1">
    <citation type="submission" date="2020-05" db="EMBL/GenBank/DDBJ databases">
        <authorList>
            <person name="Chiriac C."/>
            <person name="Salcher M."/>
            <person name="Ghai R."/>
            <person name="Kavagutti S V."/>
        </authorList>
    </citation>
    <scope>NUCLEOTIDE SEQUENCE</scope>
</reference>
<organism evidence="10">
    <name type="scientific">freshwater metagenome</name>
    <dbReference type="NCBI Taxonomy" id="449393"/>
    <lineage>
        <taxon>unclassified sequences</taxon>
        <taxon>metagenomes</taxon>
        <taxon>ecological metagenomes</taxon>
    </lineage>
</organism>
<evidence type="ECO:0000256" key="1">
    <source>
        <dbReference type="ARBA" id="ARBA00001946"/>
    </source>
</evidence>
<dbReference type="GO" id="GO:0004659">
    <property type="term" value="F:prenyltransferase activity"/>
    <property type="evidence" value="ECO:0007669"/>
    <property type="project" value="InterPro"/>
</dbReference>
<dbReference type="CDD" id="cd00685">
    <property type="entry name" value="Trans_IPPS_HT"/>
    <property type="match status" value="1"/>
</dbReference>
<protein>
    <submittedName>
        <fullName evidence="10">Unannotated protein</fullName>
    </submittedName>
</protein>
<keyword evidence="5" id="KW-0460">Magnesium</keyword>
<evidence type="ECO:0000313" key="10">
    <source>
        <dbReference type="EMBL" id="CAB4722848.1"/>
    </source>
</evidence>
<evidence type="ECO:0000256" key="2">
    <source>
        <dbReference type="ARBA" id="ARBA00006706"/>
    </source>
</evidence>
<evidence type="ECO:0000313" key="7">
    <source>
        <dbReference type="EMBL" id="CAB4532667.1"/>
    </source>
</evidence>
<dbReference type="EMBL" id="CAEZUD010000044">
    <property type="protein sequence ID" value="CAB4593674.1"/>
    <property type="molecule type" value="Genomic_DNA"/>
</dbReference>
<dbReference type="GO" id="GO:0008299">
    <property type="term" value="P:isoprenoid biosynthetic process"/>
    <property type="evidence" value="ECO:0007669"/>
    <property type="project" value="InterPro"/>
</dbReference>
<dbReference type="PANTHER" id="PTHR12001:SF85">
    <property type="entry name" value="SHORT CHAIN ISOPRENYL DIPHOSPHATE SYNTHASE"/>
    <property type="match status" value="1"/>
</dbReference>
<dbReference type="EMBL" id="CAEZSC010000020">
    <property type="protein sequence ID" value="CAB4532667.1"/>
    <property type="molecule type" value="Genomic_DNA"/>
</dbReference>
<dbReference type="SUPFAM" id="SSF48576">
    <property type="entry name" value="Terpenoid synthases"/>
    <property type="match status" value="1"/>
</dbReference>
<dbReference type="PROSITE" id="PS00444">
    <property type="entry name" value="POLYPRENYL_SYNTHASE_2"/>
    <property type="match status" value="1"/>
</dbReference>
<dbReference type="Pfam" id="PF00348">
    <property type="entry name" value="polyprenyl_synt"/>
    <property type="match status" value="1"/>
</dbReference>
<dbReference type="PROSITE" id="PS00723">
    <property type="entry name" value="POLYPRENYL_SYNTHASE_1"/>
    <property type="match status" value="1"/>
</dbReference>
<keyword evidence="4" id="KW-0479">Metal-binding</keyword>
<keyword evidence="6" id="KW-0175">Coiled coil</keyword>
<dbReference type="EMBL" id="CAEZUY010000036">
    <property type="protein sequence ID" value="CAB4613063.1"/>
    <property type="molecule type" value="Genomic_DNA"/>
</dbReference>
<dbReference type="PANTHER" id="PTHR12001">
    <property type="entry name" value="GERANYLGERANYL PYROPHOSPHATE SYNTHASE"/>
    <property type="match status" value="1"/>
</dbReference>
<dbReference type="EMBL" id="CAEZYL010000033">
    <property type="protein sequence ID" value="CAB4722848.1"/>
    <property type="molecule type" value="Genomic_DNA"/>
</dbReference>
<evidence type="ECO:0000256" key="5">
    <source>
        <dbReference type="ARBA" id="ARBA00022842"/>
    </source>
</evidence>
<evidence type="ECO:0000256" key="4">
    <source>
        <dbReference type="ARBA" id="ARBA00022723"/>
    </source>
</evidence>
<dbReference type="Gene3D" id="1.10.600.10">
    <property type="entry name" value="Farnesyl Diphosphate Synthase"/>
    <property type="match status" value="1"/>
</dbReference>
<dbReference type="InterPro" id="IPR033749">
    <property type="entry name" value="Polyprenyl_synt_CS"/>
</dbReference>
<dbReference type="SFLD" id="SFLDS00005">
    <property type="entry name" value="Isoprenoid_Synthase_Type_I"/>
    <property type="match status" value="1"/>
</dbReference>
<dbReference type="InterPro" id="IPR008949">
    <property type="entry name" value="Isoprenoid_synthase_dom_sf"/>
</dbReference>
<evidence type="ECO:0000313" key="11">
    <source>
        <dbReference type="EMBL" id="CAB4891041.1"/>
    </source>
</evidence>
<dbReference type="AlphaFoldDB" id="A0A6J6RKQ9"/>
<comment type="cofactor">
    <cofactor evidence="1">
        <name>Mg(2+)</name>
        <dbReference type="ChEBI" id="CHEBI:18420"/>
    </cofactor>
</comment>
<comment type="similarity">
    <text evidence="2">Belongs to the FPP/GGPP synthase family.</text>
</comment>
<evidence type="ECO:0000313" key="9">
    <source>
        <dbReference type="EMBL" id="CAB4613063.1"/>
    </source>
</evidence>
<dbReference type="SFLD" id="SFLDG01017">
    <property type="entry name" value="Polyprenyl_Transferase_Like"/>
    <property type="match status" value="1"/>
</dbReference>
<dbReference type="InterPro" id="IPR000092">
    <property type="entry name" value="Polyprenyl_synt"/>
</dbReference>
<proteinExistence type="inferred from homology"/>
<name>A0A6J6RKQ9_9ZZZZ</name>
<keyword evidence="3" id="KW-0808">Transferase</keyword>
<feature type="coiled-coil region" evidence="6">
    <location>
        <begin position="308"/>
        <end position="335"/>
    </location>
</feature>
<evidence type="ECO:0000313" key="8">
    <source>
        <dbReference type="EMBL" id="CAB4593674.1"/>
    </source>
</evidence>
<evidence type="ECO:0000256" key="3">
    <source>
        <dbReference type="ARBA" id="ARBA00022679"/>
    </source>
</evidence>
<dbReference type="GO" id="GO:0046872">
    <property type="term" value="F:metal ion binding"/>
    <property type="evidence" value="ECO:0007669"/>
    <property type="project" value="UniProtKB-KW"/>
</dbReference>
<dbReference type="EMBL" id="CAFBME010000020">
    <property type="protein sequence ID" value="CAB4891041.1"/>
    <property type="molecule type" value="Genomic_DNA"/>
</dbReference>
<sequence length="358" mass="38875">MTFAETFSLKEHKDLVNSALAEFSTRECDYLRGIGSELNDVATAMHSFICDSGKRLRPLFAYVGYLGTGAHPDEVALQAASSLELIHVCALMHDDVMDGSDSRRGAPSIHKAFEAIHKSNNSLGSAEQFGISSAILLGDLALIWSAKMLHQSGLPSDALLRSLPMYDEMRVELMAGQYLDVYESTLSSQSVERSLKVARYKSGKYTIERPLHFGAAMGSAHPEKLMKAYSDYGLPLGEAFQLRDDVLGVFGNPSETGKPAGDDLREGKRTVLLATTLDRVSPAQQAIINEHVGNANLSADGVEEVRNIMVTTDSLAELEDLIERLTQAALSALDNEVIAKVARTSLAELVSIATRRNT</sequence>
<evidence type="ECO:0000256" key="6">
    <source>
        <dbReference type="SAM" id="Coils"/>
    </source>
</evidence>
<accession>A0A6J6RKQ9</accession>
<gene>
    <name evidence="7" type="ORF">UFOPK1380_00488</name>
    <name evidence="8" type="ORF">UFOPK1778_00845</name>
    <name evidence="9" type="ORF">UFOPK1863_00531</name>
    <name evidence="10" type="ORF">UFOPK2689_00686</name>
    <name evidence="11" type="ORF">UFOPK3555_00347</name>
</gene>